<dbReference type="EMBL" id="UYYB01111119">
    <property type="protein sequence ID" value="VDM81026.1"/>
    <property type="molecule type" value="Genomic_DNA"/>
</dbReference>
<protein>
    <submittedName>
        <fullName evidence="1">Uncharacterized protein</fullName>
    </submittedName>
</protein>
<gene>
    <name evidence="1" type="ORF">SVUK_LOCUS16024</name>
</gene>
<evidence type="ECO:0000313" key="1">
    <source>
        <dbReference type="EMBL" id="VDM81026.1"/>
    </source>
</evidence>
<evidence type="ECO:0000313" key="2">
    <source>
        <dbReference type="Proteomes" id="UP000270094"/>
    </source>
</evidence>
<sequence>MFARLAEDPAFSSKHAVQILSGVPINVPHLLKRAIASFCSIDMMSRICSMFLTVVGMGTEQLTQFNNVIVVFLKSRWDVFVSHLPSPSSALNLLHWAQVMRYHELRKLDYGKTRNMEIYGQKQPPLFNITLINTPMYIFWSSDDTLAPSGDVREHIINKLGSAL</sequence>
<accession>A0A3P7JCE0</accession>
<dbReference type="Gene3D" id="3.40.50.1820">
    <property type="entry name" value="alpha/beta hydrolase"/>
    <property type="match status" value="1"/>
</dbReference>
<dbReference type="OrthoDB" id="9974421at2759"/>
<reference evidence="1 2" key="1">
    <citation type="submission" date="2018-11" db="EMBL/GenBank/DDBJ databases">
        <authorList>
            <consortium name="Pathogen Informatics"/>
        </authorList>
    </citation>
    <scope>NUCLEOTIDE SEQUENCE [LARGE SCALE GENOMIC DNA]</scope>
</reference>
<organism evidence="1 2">
    <name type="scientific">Strongylus vulgaris</name>
    <name type="common">Blood worm</name>
    <dbReference type="NCBI Taxonomy" id="40348"/>
    <lineage>
        <taxon>Eukaryota</taxon>
        <taxon>Metazoa</taxon>
        <taxon>Ecdysozoa</taxon>
        <taxon>Nematoda</taxon>
        <taxon>Chromadorea</taxon>
        <taxon>Rhabditida</taxon>
        <taxon>Rhabditina</taxon>
        <taxon>Rhabditomorpha</taxon>
        <taxon>Strongyloidea</taxon>
        <taxon>Strongylidae</taxon>
        <taxon>Strongylus</taxon>
    </lineage>
</organism>
<name>A0A3P7JCE0_STRVU</name>
<feature type="non-terminal residue" evidence="1">
    <location>
        <position position="164"/>
    </location>
</feature>
<dbReference type="InterPro" id="IPR029058">
    <property type="entry name" value="AB_hydrolase_fold"/>
</dbReference>
<proteinExistence type="predicted"/>
<dbReference type="SUPFAM" id="SSF53474">
    <property type="entry name" value="alpha/beta-Hydrolases"/>
    <property type="match status" value="1"/>
</dbReference>
<dbReference type="AlphaFoldDB" id="A0A3P7JCE0"/>
<keyword evidence="2" id="KW-1185">Reference proteome</keyword>
<dbReference type="Proteomes" id="UP000270094">
    <property type="component" value="Unassembled WGS sequence"/>
</dbReference>
<dbReference type="PANTHER" id="PTHR11005">
    <property type="entry name" value="LYSOSOMAL ACID LIPASE-RELATED"/>
    <property type="match status" value="1"/>
</dbReference>